<dbReference type="Proteomes" id="UP000316541">
    <property type="component" value="Unassembled WGS sequence"/>
</dbReference>
<name>A0A544YYN3_9ACTN</name>
<organism evidence="1 2">
    <name type="scientific">Microbispora hainanensis</name>
    <dbReference type="NCBI Taxonomy" id="568844"/>
    <lineage>
        <taxon>Bacteria</taxon>
        <taxon>Bacillati</taxon>
        <taxon>Actinomycetota</taxon>
        <taxon>Actinomycetes</taxon>
        <taxon>Streptosporangiales</taxon>
        <taxon>Streptosporangiaceae</taxon>
        <taxon>Microbispora</taxon>
    </lineage>
</organism>
<dbReference type="AlphaFoldDB" id="A0A544YYN3"/>
<comment type="caution">
    <text evidence="1">The sequence shown here is derived from an EMBL/GenBank/DDBJ whole genome shotgun (WGS) entry which is preliminary data.</text>
</comment>
<dbReference type="RefSeq" id="WP_142618067.1">
    <property type="nucleotide sequence ID" value="NZ_VIRM01000009.1"/>
</dbReference>
<reference evidence="1 2" key="1">
    <citation type="submission" date="2019-07" db="EMBL/GenBank/DDBJ databases">
        <title>Microbispora hainanensis DSM 45428.</title>
        <authorList>
            <person name="Thawai C."/>
        </authorList>
    </citation>
    <scope>NUCLEOTIDE SEQUENCE [LARGE SCALE GENOMIC DNA]</scope>
    <source>
        <strain evidence="1 2">DSM 45428</strain>
    </source>
</reference>
<accession>A0A544YYN3</accession>
<sequence length="64" mass="6811">MRFEVPKLTDVYVETQGTGRVEAGSIFPGGVGIKIRMIHPLLGTKCYIGGDAVRAEPRGHLAGS</sequence>
<protein>
    <submittedName>
        <fullName evidence="1">Uncharacterized protein</fullName>
    </submittedName>
</protein>
<gene>
    <name evidence="1" type="ORF">FLX08_09840</name>
</gene>
<proteinExistence type="predicted"/>
<evidence type="ECO:0000313" key="1">
    <source>
        <dbReference type="EMBL" id="TQS21883.1"/>
    </source>
</evidence>
<evidence type="ECO:0000313" key="2">
    <source>
        <dbReference type="Proteomes" id="UP000316541"/>
    </source>
</evidence>
<dbReference type="EMBL" id="VIRM01000009">
    <property type="protein sequence ID" value="TQS21883.1"/>
    <property type="molecule type" value="Genomic_DNA"/>
</dbReference>